<sequence>MPLIAAIYCFFIGLFLVLLSFIFQLSPGWKELFLIVTVLSYGFVISAPPLFTPFPDKIYRIDGRCNEILPHHNLILSVSNQNYYLSHFYTDTIYMPGDSLHFNARILPFRQNANPGEFSYARYLKQKNVFFHLLPVSPIRQNGHSDDLYTVFDHLRKKWLSKTHRLFSDSTCCQLVNALCLGYKNDLDSEVQNLFISTGTVHLLSVSGLHTGAIYLFILFIFKSIGFPSRKITFVVLPILWCYVCLTGLSPSVVRAATILSFIHIGQYFNRSYTPLNSVAAAAFLTLSFHPSNLYSLSFLLSYSAYTGILTIYPFLYRFAGKLPPFPAKIYACCCITVAAQLPTLPISAYYFHTINLNGFLANLVAVPLATFLLYAAMLCLIFPFLLSQYLAWIPEVTEKIIMGFLHIFAPYSFNLHHLYPSVPTVLLSYISLIFLYLYFTKPGKKWRRYSMFTLFILLCWNISSHFYLANRQEIIVFQLPQKSAIILNYKGYYTYLLRSSDSLPQTQPYIAQNNLRSLPDHQGFLGNGLSYHSGQLCSLKDTLTIASASNLPLTKGQILIVTHNLSPEKIFSPEEHRYPAQIVLDGSNTAFNIRLWDKFCRQHHLTLVNTAETGSFRYSLR</sequence>
<dbReference type="GO" id="GO:0005886">
    <property type="term" value="C:plasma membrane"/>
    <property type="evidence" value="ECO:0007669"/>
    <property type="project" value="UniProtKB-SubCell"/>
</dbReference>
<feature type="transmembrane region" description="Helical" evidence="6">
    <location>
        <begin position="32"/>
        <end position="51"/>
    </location>
</feature>
<accession>A0A412TKD0</accession>
<evidence type="ECO:0000256" key="2">
    <source>
        <dbReference type="ARBA" id="ARBA00022475"/>
    </source>
</evidence>
<evidence type="ECO:0000259" key="8">
    <source>
        <dbReference type="Pfam" id="PF13567"/>
    </source>
</evidence>
<feature type="transmembrane region" description="Helical" evidence="6">
    <location>
        <begin position="452"/>
        <end position="469"/>
    </location>
</feature>
<keyword evidence="3 6" id="KW-0812">Transmembrane</keyword>
<dbReference type="NCBIfam" id="TIGR00360">
    <property type="entry name" value="ComEC_N-term"/>
    <property type="match status" value="1"/>
</dbReference>
<reference evidence="9 10" key="1">
    <citation type="submission" date="2018-08" db="EMBL/GenBank/DDBJ databases">
        <title>A genome reference for cultivated species of the human gut microbiota.</title>
        <authorList>
            <person name="Zou Y."/>
            <person name="Xue W."/>
            <person name="Luo G."/>
        </authorList>
    </citation>
    <scope>NUCLEOTIDE SEQUENCE [LARGE SCALE GENOMIC DNA]</scope>
    <source>
        <strain evidence="9 10">AF16-14</strain>
    </source>
</reference>
<evidence type="ECO:0000259" key="7">
    <source>
        <dbReference type="Pfam" id="PF03772"/>
    </source>
</evidence>
<comment type="subcellular location">
    <subcellularLocation>
        <location evidence="1">Cell membrane</location>
        <topology evidence="1">Multi-pass membrane protein</topology>
    </subcellularLocation>
</comment>
<gene>
    <name evidence="9" type="ORF">DWW57_16850</name>
</gene>
<comment type="caution">
    <text evidence="9">The sequence shown here is derived from an EMBL/GenBank/DDBJ whole genome shotgun (WGS) entry which is preliminary data.</text>
</comment>
<proteinExistence type="predicted"/>
<dbReference type="InterPro" id="IPR025405">
    <property type="entry name" value="DUF4131"/>
</dbReference>
<feature type="domain" description="ComEC/Rec2-related protein" evidence="7">
    <location>
        <begin position="179"/>
        <end position="441"/>
    </location>
</feature>
<dbReference type="Proteomes" id="UP000284243">
    <property type="component" value="Unassembled WGS sequence"/>
</dbReference>
<feature type="transmembrane region" description="Helical" evidence="6">
    <location>
        <begin position="234"/>
        <end position="254"/>
    </location>
</feature>
<dbReference type="InterPro" id="IPR052159">
    <property type="entry name" value="Competence_DNA_uptake"/>
</dbReference>
<dbReference type="Pfam" id="PF03772">
    <property type="entry name" value="Competence"/>
    <property type="match status" value="1"/>
</dbReference>
<keyword evidence="2" id="KW-1003">Cell membrane</keyword>
<dbReference type="InterPro" id="IPR004477">
    <property type="entry name" value="ComEC_N"/>
</dbReference>
<feature type="transmembrane region" description="Helical" evidence="6">
    <location>
        <begin position="7"/>
        <end position="26"/>
    </location>
</feature>
<evidence type="ECO:0000256" key="4">
    <source>
        <dbReference type="ARBA" id="ARBA00022989"/>
    </source>
</evidence>
<feature type="transmembrane region" description="Helical" evidence="6">
    <location>
        <begin position="420"/>
        <end position="440"/>
    </location>
</feature>
<evidence type="ECO:0000313" key="9">
    <source>
        <dbReference type="EMBL" id="RGU54231.1"/>
    </source>
</evidence>
<keyword evidence="4 6" id="KW-1133">Transmembrane helix</keyword>
<dbReference type="AlphaFoldDB" id="A0A412TKD0"/>
<keyword evidence="5 6" id="KW-0472">Membrane</keyword>
<organism evidence="9 10">
    <name type="scientific">Odoribacter splanchnicus</name>
    <dbReference type="NCBI Taxonomy" id="28118"/>
    <lineage>
        <taxon>Bacteria</taxon>
        <taxon>Pseudomonadati</taxon>
        <taxon>Bacteroidota</taxon>
        <taxon>Bacteroidia</taxon>
        <taxon>Bacteroidales</taxon>
        <taxon>Odoribacteraceae</taxon>
        <taxon>Odoribacter</taxon>
    </lineage>
</organism>
<protein>
    <submittedName>
        <fullName evidence="9">ComEC family competence protein</fullName>
    </submittedName>
</protein>
<name>A0A412TKD0_9BACT</name>
<dbReference type="Pfam" id="PF13567">
    <property type="entry name" value="DUF4131"/>
    <property type="match status" value="1"/>
</dbReference>
<evidence type="ECO:0000256" key="5">
    <source>
        <dbReference type="ARBA" id="ARBA00023136"/>
    </source>
</evidence>
<feature type="transmembrane region" description="Helical" evidence="6">
    <location>
        <begin position="204"/>
        <end position="222"/>
    </location>
</feature>
<evidence type="ECO:0000256" key="6">
    <source>
        <dbReference type="SAM" id="Phobius"/>
    </source>
</evidence>
<feature type="domain" description="DUF4131" evidence="8">
    <location>
        <begin position="93"/>
        <end position="134"/>
    </location>
</feature>
<feature type="transmembrane region" description="Helical" evidence="6">
    <location>
        <begin position="364"/>
        <end position="385"/>
    </location>
</feature>
<evidence type="ECO:0000256" key="1">
    <source>
        <dbReference type="ARBA" id="ARBA00004651"/>
    </source>
</evidence>
<evidence type="ECO:0000313" key="10">
    <source>
        <dbReference type="Proteomes" id="UP000284243"/>
    </source>
</evidence>
<dbReference type="PANTHER" id="PTHR30619">
    <property type="entry name" value="DNA INTERNALIZATION/COMPETENCE PROTEIN COMEC/REC2"/>
    <property type="match status" value="1"/>
</dbReference>
<feature type="transmembrane region" description="Helical" evidence="6">
    <location>
        <begin position="294"/>
        <end position="316"/>
    </location>
</feature>
<feature type="transmembrane region" description="Helical" evidence="6">
    <location>
        <begin position="328"/>
        <end position="352"/>
    </location>
</feature>
<evidence type="ECO:0000256" key="3">
    <source>
        <dbReference type="ARBA" id="ARBA00022692"/>
    </source>
</evidence>
<dbReference type="EMBL" id="QRYC01000035">
    <property type="protein sequence ID" value="RGU54231.1"/>
    <property type="molecule type" value="Genomic_DNA"/>
</dbReference>
<dbReference type="PANTHER" id="PTHR30619:SF1">
    <property type="entry name" value="RECOMBINATION PROTEIN 2"/>
    <property type="match status" value="1"/>
</dbReference>